<name>A0A5D4GVG2_9HYPH</name>
<dbReference type="SUPFAM" id="SSF53300">
    <property type="entry name" value="vWA-like"/>
    <property type="match status" value="1"/>
</dbReference>
<keyword evidence="1" id="KW-0812">Transmembrane</keyword>
<organism evidence="3 4">
    <name type="scientific">Neoaquamicrobium microcysteis</name>
    <dbReference type="NCBI Taxonomy" id="2682781"/>
    <lineage>
        <taxon>Bacteria</taxon>
        <taxon>Pseudomonadati</taxon>
        <taxon>Pseudomonadota</taxon>
        <taxon>Alphaproteobacteria</taxon>
        <taxon>Hyphomicrobiales</taxon>
        <taxon>Phyllobacteriaceae</taxon>
        <taxon>Neoaquamicrobium</taxon>
    </lineage>
</organism>
<comment type="caution">
    <text evidence="3">The sequence shown here is derived from an EMBL/GenBank/DDBJ whole genome shotgun (WGS) entry which is preliminary data.</text>
</comment>
<protein>
    <submittedName>
        <fullName evidence="3">TadE/TadG family protein</fullName>
    </submittedName>
</protein>
<keyword evidence="1" id="KW-0472">Membrane</keyword>
<dbReference type="EMBL" id="VSZS01000063">
    <property type="protein sequence ID" value="TYR32002.1"/>
    <property type="molecule type" value="Genomic_DNA"/>
</dbReference>
<reference evidence="3 4" key="2">
    <citation type="submission" date="2019-09" db="EMBL/GenBank/DDBJ databases">
        <title>Mesorhizobium sp. MaA-C15 isolated from Microcystis aeruginosa.</title>
        <authorList>
            <person name="Jeong S.E."/>
            <person name="Jin H.M."/>
            <person name="Jeon C.O."/>
        </authorList>
    </citation>
    <scope>NUCLEOTIDE SEQUENCE [LARGE SCALE GENOMIC DNA]</scope>
    <source>
        <strain evidence="3 4">MaA-C15</strain>
    </source>
</reference>
<dbReference type="InterPro" id="IPR028087">
    <property type="entry name" value="Tad_N"/>
</dbReference>
<dbReference type="AlphaFoldDB" id="A0A5D4GVG2"/>
<gene>
    <name evidence="3" type="ORF">FY036_13015</name>
</gene>
<proteinExistence type="predicted"/>
<keyword evidence="1" id="KW-1133">Transmembrane helix</keyword>
<keyword evidence="4" id="KW-1185">Reference proteome</keyword>
<sequence>MIGRFLRDASGNFAIAMTVALVPIMGGVALAIDYAELTRQKQATLNALDAAGIATARQIVTGASEQDIVAYATSFFHANLGPVDPDSATLHVTLPSNEFGGGTLKLAAELNYKPYFLPVFQELLGKPQSNNVAYDADTEIRLKNTLEVALVLDNSGSMDRLGSGSGQKRMDLLKEAATQLVETIALQAAQMKQVEKPVQFSLVPFAASVNVGTDNADASWMDTDGRAPYHHENFDWATMPTGRKVVPSLGVHYKVGEGWGIEEGQRVTRFSLFNELRRITDEQQTCTGSGSNQTCTTTYTYAPFASWGGCVETRPHPYAYDTTEPSAAEPATLFVPMFAPDETDRRDGNNRAAMGNWWADVTTGSNDAARQRYMPKYFQAAPKGTAAKGMYEGPNGMCSSTPITPLTDVTTEEGLATLKGAIGSMAALGGTDVPEGTAWGWRTLSSTEPFAHGRPENEIGNDKVLIVLTDGENTYYTPSSLGYNDLATNRSIYSNKGYTAKNYPGQTRTRLYMGSTVASSIHSNANFTSAMNQHMNTVCEAAKASGVIVMTVALDLDAANSVQAAAIDSLRSCASGSRFRKDPNDPSKPAKLFWNATGATLSDDFKDIANELSNLRIVG</sequence>
<feature type="transmembrane region" description="Helical" evidence="1">
    <location>
        <begin position="12"/>
        <end position="32"/>
    </location>
</feature>
<dbReference type="OrthoDB" id="7522752at2"/>
<evidence type="ECO:0000313" key="4">
    <source>
        <dbReference type="Proteomes" id="UP000323258"/>
    </source>
</evidence>
<evidence type="ECO:0000313" key="3">
    <source>
        <dbReference type="EMBL" id="TYR32002.1"/>
    </source>
</evidence>
<dbReference type="RefSeq" id="WP_148915159.1">
    <property type="nucleotide sequence ID" value="NZ_VSZS01000063.1"/>
</dbReference>
<evidence type="ECO:0000259" key="2">
    <source>
        <dbReference type="Pfam" id="PF13400"/>
    </source>
</evidence>
<dbReference type="Pfam" id="PF13400">
    <property type="entry name" value="Tad"/>
    <property type="match status" value="1"/>
</dbReference>
<feature type="domain" description="Putative Flp pilus-assembly TadG-like N-terminal" evidence="2">
    <location>
        <begin position="11"/>
        <end position="57"/>
    </location>
</feature>
<dbReference type="Proteomes" id="UP000323258">
    <property type="component" value="Unassembled WGS sequence"/>
</dbReference>
<evidence type="ECO:0000256" key="1">
    <source>
        <dbReference type="SAM" id="Phobius"/>
    </source>
</evidence>
<accession>A0A5D4GVG2</accession>
<dbReference type="Gene3D" id="3.40.50.410">
    <property type="entry name" value="von Willebrand factor, type A domain"/>
    <property type="match status" value="2"/>
</dbReference>
<reference evidence="3 4" key="1">
    <citation type="submission" date="2019-08" db="EMBL/GenBank/DDBJ databases">
        <authorList>
            <person name="Seo Y.L."/>
        </authorList>
    </citation>
    <scope>NUCLEOTIDE SEQUENCE [LARGE SCALE GENOMIC DNA]</scope>
    <source>
        <strain evidence="3 4">MaA-C15</strain>
    </source>
</reference>
<dbReference type="InterPro" id="IPR036465">
    <property type="entry name" value="vWFA_dom_sf"/>
</dbReference>